<gene>
    <name evidence="2" type="ORF">GPECTOR_79g113</name>
</gene>
<protein>
    <recommendedName>
        <fullName evidence="1">TypA/BipA C-terminal domain-containing protein</fullName>
    </recommendedName>
</protein>
<dbReference type="PANTHER" id="PTHR42908:SF8">
    <property type="entry name" value="TR-TYPE G DOMAIN-CONTAINING PROTEIN"/>
    <property type="match status" value="1"/>
</dbReference>
<evidence type="ECO:0000259" key="1">
    <source>
        <dbReference type="Pfam" id="PF21018"/>
    </source>
</evidence>
<dbReference type="Gene3D" id="3.30.70.240">
    <property type="match status" value="1"/>
</dbReference>
<evidence type="ECO:0000313" key="2">
    <source>
        <dbReference type="EMBL" id="KXZ43834.1"/>
    </source>
</evidence>
<dbReference type="Gene3D" id="2.40.30.10">
    <property type="entry name" value="Translation factors"/>
    <property type="match status" value="1"/>
</dbReference>
<dbReference type="STRING" id="33097.A0A150G1Y9"/>
<reference evidence="3" key="1">
    <citation type="journal article" date="2016" name="Nat. Commun.">
        <title>The Gonium pectorale genome demonstrates co-option of cell cycle regulation during the evolution of multicellularity.</title>
        <authorList>
            <person name="Hanschen E.R."/>
            <person name="Marriage T.N."/>
            <person name="Ferris P.J."/>
            <person name="Hamaji T."/>
            <person name="Toyoda A."/>
            <person name="Fujiyama A."/>
            <person name="Neme R."/>
            <person name="Noguchi H."/>
            <person name="Minakuchi Y."/>
            <person name="Suzuki M."/>
            <person name="Kawai-Toyooka H."/>
            <person name="Smith D.R."/>
            <person name="Sparks H."/>
            <person name="Anderson J."/>
            <person name="Bakaric R."/>
            <person name="Luria V."/>
            <person name="Karger A."/>
            <person name="Kirschner M.W."/>
            <person name="Durand P.M."/>
            <person name="Michod R.E."/>
            <person name="Nozaki H."/>
            <person name="Olson B.J."/>
        </authorList>
    </citation>
    <scope>NUCLEOTIDE SEQUENCE [LARGE SCALE GENOMIC DNA]</scope>
    <source>
        <strain evidence="3">NIES-2863</strain>
    </source>
</reference>
<keyword evidence="3" id="KW-1185">Reference proteome</keyword>
<dbReference type="GO" id="GO:1990904">
    <property type="term" value="C:ribonucleoprotein complex"/>
    <property type="evidence" value="ECO:0007669"/>
    <property type="project" value="TreeGrafter"/>
</dbReference>
<dbReference type="AlphaFoldDB" id="A0A150G1Y9"/>
<dbReference type="FunFam" id="2.40.50.250:FF:000001">
    <property type="entry name" value="GTP-binding protein TypA"/>
    <property type="match status" value="1"/>
</dbReference>
<comment type="caution">
    <text evidence="2">The sequence shown here is derived from an EMBL/GenBank/DDBJ whole genome shotgun (WGS) entry which is preliminary data.</text>
</comment>
<dbReference type="SUPFAM" id="SSF54980">
    <property type="entry name" value="EF-G C-terminal domain-like"/>
    <property type="match status" value="2"/>
</dbReference>
<proteinExistence type="predicted"/>
<dbReference type="EMBL" id="LSYV01000080">
    <property type="protein sequence ID" value="KXZ43834.1"/>
    <property type="molecule type" value="Genomic_DNA"/>
</dbReference>
<accession>A0A150G1Y9</accession>
<dbReference type="InterPro" id="IPR042116">
    <property type="entry name" value="TypA/BipA_C"/>
</dbReference>
<sequence length="391" mass="41423">MPPSRPAGRVASGRVRIGDKVRVLSHEAGGAAGELGRVTRISKRSGMGKIQLEEAVVGDIVSIAGAGSARIADTIAAPEVTTLLDPGPIDPPTLAMVFGPNDSPLAGRAGRALTGRAIGERLQAEAETSVSLRVAPVPGGTERYEVQARGELQLGVLIEGLRREGAELAVSPPQVLLRREGGQVLEPYEEVMLEVADELAGGVVAAMAARRGELSDMAPMPGTDRHMNDRPECGSSVFVHLTRGEGIMSRVFLRYGPHKGPLDGVRKGVLVATGDGRASAYALGELQGRGSFFITPGTEVYGGMVVGEHSREDDLDVNPVKEKKATNVRTTSSDEKVSLAAPRLMTLEDAIGYVGEDELIEVTPAAVRLRKVVLDAGARRTRARREKEQQR</sequence>
<dbReference type="Proteomes" id="UP000075714">
    <property type="component" value="Unassembled WGS sequence"/>
</dbReference>
<name>A0A150G1Y9_GONPE</name>
<dbReference type="OrthoDB" id="364892at2759"/>
<evidence type="ECO:0000313" key="3">
    <source>
        <dbReference type="Proteomes" id="UP000075714"/>
    </source>
</evidence>
<dbReference type="InterPro" id="IPR035647">
    <property type="entry name" value="EFG_III/V"/>
</dbReference>
<organism evidence="2 3">
    <name type="scientific">Gonium pectorale</name>
    <name type="common">Green alga</name>
    <dbReference type="NCBI Taxonomy" id="33097"/>
    <lineage>
        <taxon>Eukaryota</taxon>
        <taxon>Viridiplantae</taxon>
        <taxon>Chlorophyta</taxon>
        <taxon>core chlorophytes</taxon>
        <taxon>Chlorophyceae</taxon>
        <taxon>CS clade</taxon>
        <taxon>Chlamydomonadales</taxon>
        <taxon>Volvocaceae</taxon>
        <taxon>Gonium</taxon>
    </lineage>
</organism>
<dbReference type="SUPFAM" id="SSF50447">
    <property type="entry name" value="Translation proteins"/>
    <property type="match status" value="1"/>
</dbReference>
<dbReference type="PANTHER" id="PTHR42908">
    <property type="entry name" value="TRANSLATION ELONGATION FACTOR-RELATED"/>
    <property type="match status" value="1"/>
</dbReference>
<dbReference type="Pfam" id="PF21018">
    <property type="entry name" value="BipA_C"/>
    <property type="match status" value="1"/>
</dbReference>
<dbReference type="Gene3D" id="2.40.50.250">
    <property type="entry name" value="bipa protein"/>
    <property type="match status" value="1"/>
</dbReference>
<dbReference type="Gene3D" id="3.30.70.870">
    <property type="entry name" value="Elongation Factor G (Translational Gtpase), domain 3"/>
    <property type="match status" value="1"/>
</dbReference>
<dbReference type="GO" id="GO:0003924">
    <property type="term" value="F:GTPase activity"/>
    <property type="evidence" value="ECO:0007669"/>
    <property type="project" value="TreeGrafter"/>
</dbReference>
<dbReference type="GO" id="GO:0005829">
    <property type="term" value="C:cytosol"/>
    <property type="evidence" value="ECO:0007669"/>
    <property type="project" value="TreeGrafter"/>
</dbReference>
<feature type="domain" description="TypA/BipA C-terminal" evidence="1">
    <location>
        <begin position="267"/>
        <end position="375"/>
    </location>
</feature>
<dbReference type="InterPro" id="IPR009000">
    <property type="entry name" value="Transl_B-barrel_sf"/>
</dbReference>
<dbReference type="InterPro" id="IPR048876">
    <property type="entry name" value="BipA_C"/>
</dbReference>